<dbReference type="Proteomes" id="UP000467428">
    <property type="component" value="Chromosome"/>
</dbReference>
<dbReference type="SUPFAM" id="SSF53474">
    <property type="entry name" value="alpha/beta-Hydrolases"/>
    <property type="match status" value="1"/>
</dbReference>
<proteinExistence type="predicted"/>
<reference evidence="1 2" key="1">
    <citation type="journal article" date="2019" name="Emerg. Microbes Infect.">
        <title>Comprehensive subspecies identification of 175 nontuberculous mycobacteria species based on 7547 genomic profiles.</title>
        <authorList>
            <person name="Matsumoto Y."/>
            <person name="Kinjo T."/>
            <person name="Motooka D."/>
            <person name="Nabeya D."/>
            <person name="Jung N."/>
            <person name="Uechi K."/>
            <person name="Horii T."/>
            <person name="Iida T."/>
            <person name="Fujita J."/>
            <person name="Nakamura S."/>
        </authorList>
    </citation>
    <scope>NUCLEOTIDE SEQUENCE [LARGE SCALE GENOMIC DNA]</scope>
    <source>
        <strain evidence="1 2">JCM 18538</strain>
    </source>
</reference>
<dbReference type="GO" id="GO:0004806">
    <property type="term" value="F:triacylglycerol lipase activity"/>
    <property type="evidence" value="ECO:0007669"/>
    <property type="project" value="InterPro"/>
</dbReference>
<evidence type="ECO:0000313" key="1">
    <source>
        <dbReference type="EMBL" id="BBY48978.1"/>
    </source>
</evidence>
<dbReference type="EMBL" id="AP022593">
    <property type="protein sequence ID" value="BBY48978.1"/>
    <property type="molecule type" value="Genomic_DNA"/>
</dbReference>
<geneLocation type="plasmid" evidence="2">
    <name>pjcm18538 dna</name>
</geneLocation>
<dbReference type="GO" id="GO:0016042">
    <property type="term" value="P:lipid catabolic process"/>
    <property type="evidence" value="ECO:0007669"/>
    <property type="project" value="InterPro"/>
</dbReference>
<protein>
    <submittedName>
        <fullName evidence="1">Putative lipase</fullName>
    </submittedName>
</protein>
<dbReference type="Pfam" id="PF03583">
    <property type="entry name" value="LIP"/>
    <property type="match status" value="1"/>
</dbReference>
<organism evidence="1 2">
    <name type="scientific">Mycolicibacterium arabiense</name>
    <dbReference type="NCBI Taxonomy" id="1286181"/>
    <lineage>
        <taxon>Bacteria</taxon>
        <taxon>Bacillati</taxon>
        <taxon>Actinomycetota</taxon>
        <taxon>Actinomycetes</taxon>
        <taxon>Mycobacteriales</taxon>
        <taxon>Mycobacteriaceae</taxon>
        <taxon>Mycolicibacterium</taxon>
    </lineage>
</organism>
<dbReference type="PANTHER" id="PTHR34853:SF1">
    <property type="entry name" value="LIPASE 5"/>
    <property type="match status" value="1"/>
</dbReference>
<dbReference type="InterPro" id="IPR005152">
    <property type="entry name" value="Lipase_secreted"/>
</dbReference>
<dbReference type="KEGG" id="marz:MARA_24460"/>
<name>A0A7I7RWG1_9MYCO</name>
<keyword evidence="2" id="KW-1185">Reference proteome</keyword>
<sequence length="410" mass="42252">MRKTLRTVAVALTAAVAVVAVGLSLPVSWNVATDFVGTLSRSGAQTVPIANADLSGTGPGSLVSAVTMPGLAASPEGLRQQSARVVYRSTSGDDGSSTVVSGAVFVPLGAPPDGGWPVVAFGHGTTGIDEPCGPSASPNLMGTAGVVAGLTGKGFAVVMPDYEGLGAPGVHPYTDAKTAGLNLVDAVRALRHTFANVSTRWAALGHSQGGGAAWAADEQAKPYAPELDLVGAVALAPAADVSGFVDKAQAGTLTQDQRLAFTLLVESLARRFPDVNRDDYRRGAVAQSWDVLTACSGPLVEQRPAASATLAPQDIKPATPEAADRLRGHLARWALPQEPLSAPMYVVYGGADTLIDPQWTTDAIARACALGGNVEWDLQSDKGHGDIDFARALSWILERFAGRPATNDCR</sequence>
<accession>A0A7I7RWG1</accession>
<dbReference type="RefSeq" id="WP_163918682.1">
    <property type="nucleotide sequence ID" value="NZ_AP022593.1"/>
</dbReference>
<gene>
    <name evidence="1" type="ORF">MARA_24460</name>
</gene>
<dbReference type="Gene3D" id="3.40.50.1820">
    <property type="entry name" value="alpha/beta hydrolase"/>
    <property type="match status" value="2"/>
</dbReference>
<dbReference type="InterPro" id="IPR029058">
    <property type="entry name" value="AB_hydrolase_fold"/>
</dbReference>
<dbReference type="PANTHER" id="PTHR34853">
    <property type="match status" value="1"/>
</dbReference>
<evidence type="ECO:0000313" key="2">
    <source>
        <dbReference type="Proteomes" id="UP000467428"/>
    </source>
</evidence>
<dbReference type="PIRSF" id="PIRSF029171">
    <property type="entry name" value="Esterase_LipA"/>
    <property type="match status" value="1"/>
</dbReference>
<dbReference type="AlphaFoldDB" id="A0A7I7RWG1"/>